<dbReference type="PROSITE" id="PS51722">
    <property type="entry name" value="G_TR_2"/>
    <property type="match status" value="1"/>
</dbReference>
<dbReference type="Pfam" id="PF03144">
    <property type="entry name" value="GTP_EFTU_D2"/>
    <property type="match status" value="1"/>
</dbReference>
<comment type="subcellular location">
    <subcellularLocation>
        <location evidence="1">Nucleus</location>
    </subcellularLocation>
</comment>
<dbReference type="InterPro" id="IPR027417">
    <property type="entry name" value="P-loop_NTPase"/>
</dbReference>
<dbReference type="Gene3D" id="3.90.1430.10">
    <property type="entry name" value="Yeast translation eEF2 (G' domain)"/>
    <property type="match status" value="1"/>
</dbReference>
<protein>
    <submittedName>
        <fullName evidence="9">U5 small nuclear ribonucleoprotein component</fullName>
    </submittedName>
</protein>
<dbReference type="EMBL" id="JASJQH010000248">
    <property type="protein sequence ID" value="KAK9765598.1"/>
    <property type="molecule type" value="Genomic_DNA"/>
</dbReference>
<dbReference type="Pfam" id="PF00679">
    <property type="entry name" value="EFG_C"/>
    <property type="match status" value="1"/>
</dbReference>
<dbReference type="SUPFAM" id="SSF54211">
    <property type="entry name" value="Ribosomal protein S5 domain 2-like"/>
    <property type="match status" value="1"/>
</dbReference>
<dbReference type="Gene3D" id="3.30.230.10">
    <property type="match status" value="1"/>
</dbReference>
<evidence type="ECO:0000256" key="5">
    <source>
        <dbReference type="ARBA" id="ARBA00023187"/>
    </source>
</evidence>
<feature type="region of interest" description="Disordered" evidence="7">
    <location>
        <begin position="1"/>
        <end position="44"/>
    </location>
</feature>
<dbReference type="SUPFAM" id="SSF52540">
    <property type="entry name" value="P-loop containing nucleoside triphosphate hydrolases"/>
    <property type="match status" value="1"/>
</dbReference>
<dbReference type="Pfam" id="PF03764">
    <property type="entry name" value="EFG_IV"/>
    <property type="match status" value="1"/>
</dbReference>
<dbReference type="CDD" id="cd04167">
    <property type="entry name" value="Snu114p"/>
    <property type="match status" value="1"/>
</dbReference>
<evidence type="ECO:0000256" key="1">
    <source>
        <dbReference type="ARBA" id="ARBA00004123"/>
    </source>
</evidence>
<dbReference type="Gene3D" id="2.40.30.10">
    <property type="entry name" value="Translation factors"/>
    <property type="match status" value="1"/>
</dbReference>
<evidence type="ECO:0000256" key="4">
    <source>
        <dbReference type="ARBA" id="ARBA00023134"/>
    </source>
</evidence>
<dbReference type="Gene3D" id="3.40.50.300">
    <property type="entry name" value="P-loop containing nucleotide triphosphate hydrolases"/>
    <property type="match status" value="1"/>
</dbReference>
<dbReference type="CDD" id="cd01683">
    <property type="entry name" value="EF2_IV_snRNP"/>
    <property type="match status" value="1"/>
</dbReference>
<dbReference type="InterPro" id="IPR009000">
    <property type="entry name" value="Transl_B-barrel_sf"/>
</dbReference>
<dbReference type="Pfam" id="PF16004">
    <property type="entry name" value="EFTUD2"/>
    <property type="match status" value="1"/>
</dbReference>
<evidence type="ECO:0000256" key="2">
    <source>
        <dbReference type="ARBA" id="ARBA00022664"/>
    </source>
</evidence>
<keyword evidence="3" id="KW-0547">Nucleotide-binding</keyword>
<accession>A0ABR2WVP3</accession>
<dbReference type="InterPro" id="IPR014721">
    <property type="entry name" value="Ribsml_uS5_D2-typ_fold_subgr"/>
</dbReference>
<dbReference type="InterPro" id="IPR000795">
    <property type="entry name" value="T_Tr_GTP-bd_dom"/>
</dbReference>
<dbReference type="InterPro" id="IPR035647">
    <property type="entry name" value="EFG_III/V"/>
</dbReference>
<dbReference type="InterPro" id="IPR005517">
    <property type="entry name" value="Transl_elong_EFG/EF2_IV"/>
</dbReference>
<proteinExistence type="predicted"/>
<evidence type="ECO:0000313" key="9">
    <source>
        <dbReference type="EMBL" id="KAK9765598.1"/>
    </source>
</evidence>
<evidence type="ECO:0000256" key="6">
    <source>
        <dbReference type="ARBA" id="ARBA00023242"/>
    </source>
</evidence>
<dbReference type="NCBIfam" id="TIGR00231">
    <property type="entry name" value="small_GTP"/>
    <property type="match status" value="1"/>
</dbReference>
<evidence type="ECO:0000256" key="7">
    <source>
        <dbReference type="SAM" id="MobiDB-lite"/>
    </source>
</evidence>
<dbReference type="Gene3D" id="3.30.70.240">
    <property type="match status" value="1"/>
</dbReference>
<keyword evidence="4" id="KW-0342">GTP-binding</keyword>
<evidence type="ECO:0000256" key="3">
    <source>
        <dbReference type="ARBA" id="ARBA00022741"/>
    </source>
</evidence>
<organism evidence="9 10">
    <name type="scientific">Basidiobolus ranarum</name>
    <dbReference type="NCBI Taxonomy" id="34480"/>
    <lineage>
        <taxon>Eukaryota</taxon>
        <taxon>Fungi</taxon>
        <taxon>Fungi incertae sedis</taxon>
        <taxon>Zoopagomycota</taxon>
        <taxon>Entomophthoromycotina</taxon>
        <taxon>Basidiobolomycetes</taxon>
        <taxon>Basidiobolales</taxon>
        <taxon>Basidiobolaceae</taxon>
        <taxon>Basidiobolus</taxon>
    </lineage>
</organism>
<keyword evidence="10" id="KW-1185">Reference proteome</keyword>
<keyword evidence="6" id="KW-0539">Nucleus</keyword>
<gene>
    <name evidence="9" type="primary">EFTUD2</name>
    <name evidence="9" type="ORF">K7432_005943</name>
</gene>
<comment type="caution">
    <text evidence="9">The sequence shown here is derived from an EMBL/GenBank/DDBJ whole genome shotgun (WGS) entry which is preliminary data.</text>
</comment>
<evidence type="ECO:0000313" key="10">
    <source>
        <dbReference type="Proteomes" id="UP001479436"/>
    </source>
</evidence>
<dbReference type="Pfam" id="PF00009">
    <property type="entry name" value="GTP_EFTU"/>
    <property type="match status" value="1"/>
</dbReference>
<keyword evidence="9" id="KW-0687">Ribonucleoprotein</keyword>
<dbReference type="PRINTS" id="PR00315">
    <property type="entry name" value="ELONGATNFCT"/>
</dbReference>
<dbReference type="CDD" id="cd04098">
    <property type="entry name" value="eEF2_C_snRNP"/>
    <property type="match status" value="1"/>
</dbReference>
<dbReference type="SUPFAM" id="SSF50447">
    <property type="entry name" value="Translation proteins"/>
    <property type="match status" value="1"/>
</dbReference>
<reference evidence="9 10" key="1">
    <citation type="submission" date="2023-04" db="EMBL/GenBank/DDBJ databases">
        <title>Genome of Basidiobolus ranarum AG-B5.</title>
        <authorList>
            <person name="Stajich J.E."/>
            <person name="Carter-House D."/>
            <person name="Gryganskyi A."/>
        </authorList>
    </citation>
    <scope>NUCLEOTIDE SEQUENCE [LARGE SCALE GENOMIC DNA]</scope>
    <source>
        <strain evidence="9 10">AG-B5</strain>
    </source>
</reference>
<dbReference type="SMART" id="SM00889">
    <property type="entry name" value="EFG_IV"/>
    <property type="match status" value="1"/>
</dbReference>
<dbReference type="InterPro" id="IPR000640">
    <property type="entry name" value="EFG_V-like"/>
</dbReference>
<keyword evidence="2" id="KW-0507">mRNA processing</keyword>
<dbReference type="CDD" id="cd04090">
    <property type="entry name" value="EF2_II_snRNP"/>
    <property type="match status" value="1"/>
</dbReference>
<dbReference type="InterPro" id="IPR031950">
    <property type="entry name" value="EFTUD2_N"/>
</dbReference>
<sequence>MNSNYDEFGNYIGPDLPSSDSEEENIPSYSIPEEEDLEEEDESNYEAALMRVDEIPRNQVVLHEDKSYYPSAEEVYGADVETLVQEEDAQPLSEPIVKPVKVKAFAIKEDNLPTTTYEKEYLFDLLKLPHLTRNVAVIGHLHHGKSTFVDMLINQTHIFDGEKPERYTDVHTLERERGLSIKSMPMSLVLPDSKGKSHVINVMDTPGHTDFIDEVTAALRIADGAILIVDAVEGVMVNTEQVIRHAIQENVPLTLVVNKVDRLMLELKLPPADAYFKLRHTIEEVNAIINSCVADSNKFRLSPERNNVCFASGKMGWCFTLKSFAKLYTDTYPGVSTEDFAKRLWGDVYFNPSKRSFTRKPTENGSKRTFVQFVLEPIYKIYSQTISEDQANLKKTLSSLGIHLKPKIFSLDIKDVLNAVLEQFFGPPGGFVDMCMEHIPSPVDGGVTKIEHTYTGPMDSKIARAMRECDPNGPLMIHIVKLYPTDDCSRFDAFGRVFSGTLTKGQRIRVLGEGYSVDDEEDMMIQEVNDLSVFESRYRIEVEGISAGGWVLIGGVDSSITKTATLTEYAPNEDLYIFRPLRFPTSSVLKVAIEPVNPTELPKMLDGLRKINKSYCIIETKVEESGEHIILGTGEIYLDCVLHDLRRMYAEIDIKVADPVVRFCETVVECSALKCFAETPNKKNKLTMIAEPLEKGIAEDIEKQRVTLDMGVKNVGNFFEQNYGWDLLASRSIWAFGPTDAGPNILLDDTLPSEVDKNLLKTVKDSIRQGFQWGTREGPLCDEPIRNVKFKILDTVLAPEPIYRGGGQIIPTARRVCYSSFLTAAPRLMEPVYYVEVQAPADCVSAVYTVLARRRGHVTQDIPKAGSPLYTVKAYVPVIDACGFETDLRTHTQGQAFCQQIFDHWQIVPGDPLDKSIVLRPLEPSPAPHLARDFMLKTRRRKGLSEDVSINKYFDDPMLLAVAQENLF</sequence>
<dbReference type="InterPro" id="IPR004161">
    <property type="entry name" value="EFTu-like_2"/>
</dbReference>
<evidence type="ECO:0000259" key="8">
    <source>
        <dbReference type="PROSITE" id="PS51722"/>
    </source>
</evidence>
<feature type="compositionally biased region" description="Acidic residues" evidence="7">
    <location>
        <begin position="32"/>
        <end position="44"/>
    </location>
</feature>
<dbReference type="PANTHER" id="PTHR42908:SF6">
    <property type="entry name" value="116 KDA U5 SMALL NUCLEAR RIBONUCLEOPROTEIN COMPONENT"/>
    <property type="match status" value="1"/>
</dbReference>
<name>A0ABR2WVP3_9FUNG</name>
<dbReference type="SUPFAM" id="SSF54980">
    <property type="entry name" value="EF-G C-terminal domain-like"/>
    <property type="match status" value="2"/>
</dbReference>
<dbReference type="InterPro" id="IPR020568">
    <property type="entry name" value="Ribosomal_Su5_D2-typ_SF"/>
</dbReference>
<dbReference type="PANTHER" id="PTHR42908">
    <property type="entry name" value="TRANSLATION ELONGATION FACTOR-RELATED"/>
    <property type="match status" value="1"/>
</dbReference>
<dbReference type="Proteomes" id="UP001479436">
    <property type="component" value="Unassembled WGS sequence"/>
</dbReference>
<keyword evidence="5" id="KW-0508">mRNA splicing</keyword>
<dbReference type="InterPro" id="IPR044121">
    <property type="entry name" value="Snu114_GTP-bd"/>
</dbReference>
<dbReference type="InterPro" id="IPR035655">
    <property type="entry name" value="U5-116kDa_C"/>
</dbReference>
<dbReference type="GO" id="GO:1990904">
    <property type="term" value="C:ribonucleoprotein complex"/>
    <property type="evidence" value="ECO:0007669"/>
    <property type="project" value="UniProtKB-KW"/>
</dbReference>
<dbReference type="Gene3D" id="3.30.70.870">
    <property type="entry name" value="Elongation Factor G (Translational Gtpase), domain 3"/>
    <property type="match status" value="1"/>
</dbReference>
<dbReference type="InterPro" id="IPR005225">
    <property type="entry name" value="Small_GTP-bd"/>
</dbReference>
<dbReference type="SMART" id="SM00838">
    <property type="entry name" value="EFG_C"/>
    <property type="match status" value="1"/>
</dbReference>
<feature type="domain" description="Tr-type G" evidence="8">
    <location>
        <begin position="130"/>
        <end position="337"/>
    </location>
</feature>